<protein>
    <submittedName>
        <fullName evidence="1">DUF3224 domain-containing protein</fullName>
    </submittedName>
</protein>
<evidence type="ECO:0000313" key="1">
    <source>
        <dbReference type="EMBL" id="MFC3531425.1"/>
    </source>
</evidence>
<dbReference type="Proteomes" id="UP001595741">
    <property type="component" value="Unassembled WGS sequence"/>
</dbReference>
<comment type="caution">
    <text evidence="1">The sequence shown here is derived from an EMBL/GenBank/DDBJ whole genome shotgun (WGS) entry which is preliminary data.</text>
</comment>
<dbReference type="Pfam" id="PF11528">
    <property type="entry name" value="DUF3224"/>
    <property type="match status" value="1"/>
</dbReference>
<dbReference type="InterPro" id="IPR023159">
    <property type="entry name" value="SO1590-like_sf"/>
</dbReference>
<dbReference type="InterPro" id="IPR021607">
    <property type="entry name" value="DUF3224"/>
</dbReference>
<keyword evidence="2" id="KW-1185">Reference proteome</keyword>
<dbReference type="Gene3D" id="2.40.350.10">
    <property type="entry name" value="SO1590-like"/>
    <property type="match status" value="1"/>
</dbReference>
<sequence>MLAIGTFNVKLTPLVIFHQGTDEMQLGRLAIEKEFSGDLSGSSRGEMLSAITPTPGSAGYVAIEQVQGSLAGRQGSFLLQHSGVMTRGEKQLTLTVVPDSACGELAGLSGEMRIDIIGGQHHYHFDYRL</sequence>
<organism evidence="1 2">
    <name type="scientific">Vogesella facilis</name>
    <dbReference type="NCBI Taxonomy" id="1655232"/>
    <lineage>
        <taxon>Bacteria</taxon>
        <taxon>Pseudomonadati</taxon>
        <taxon>Pseudomonadota</taxon>
        <taxon>Betaproteobacteria</taxon>
        <taxon>Neisseriales</taxon>
        <taxon>Chromobacteriaceae</taxon>
        <taxon>Vogesella</taxon>
    </lineage>
</organism>
<dbReference type="SUPFAM" id="SSF159238">
    <property type="entry name" value="SO1590-like"/>
    <property type="match status" value="1"/>
</dbReference>
<name>A0ABV7RB48_9NEIS</name>
<accession>A0ABV7RB48</accession>
<dbReference type="RefSeq" id="WP_386088830.1">
    <property type="nucleotide sequence ID" value="NZ_JBHRXN010000010.1"/>
</dbReference>
<evidence type="ECO:0000313" key="2">
    <source>
        <dbReference type="Proteomes" id="UP001595741"/>
    </source>
</evidence>
<reference evidence="2" key="1">
    <citation type="journal article" date="2019" name="Int. J. Syst. Evol. Microbiol.">
        <title>The Global Catalogue of Microorganisms (GCM) 10K type strain sequencing project: providing services to taxonomists for standard genome sequencing and annotation.</title>
        <authorList>
            <consortium name="The Broad Institute Genomics Platform"/>
            <consortium name="The Broad Institute Genome Sequencing Center for Infectious Disease"/>
            <person name="Wu L."/>
            <person name="Ma J."/>
        </authorList>
    </citation>
    <scope>NUCLEOTIDE SEQUENCE [LARGE SCALE GENOMIC DNA]</scope>
    <source>
        <strain evidence="2">KCTC 42742</strain>
    </source>
</reference>
<proteinExistence type="predicted"/>
<gene>
    <name evidence="1" type="ORF">ACFOLG_04440</name>
</gene>
<dbReference type="EMBL" id="JBHRXN010000010">
    <property type="protein sequence ID" value="MFC3531425.1"/>
    <property type="molecule type" value="Genomic_DNA"/>
</dbReference>